<dbReference type="InterPro" id="IPR050611">
    <property type="entry name" value="ABCF"/>
</dbReference>
<evidence type="ECO:0000256" key="1">
    <source>
        <dbReference type="ARBA" id="ARBA00022737"/>
    </source>
</evidence>
<evidence type="ECO:0000313" key="3">
    <source>
        <dbReference type="EMBL" id="KAE7995676.1"/>
    </source>
</evidence>
<evidence type="ECO:0000259" key="2">
    <source>
        <dbReference type="Pfam" id="PF00005"/>
    </source>
</evidence>
<feature type="domain" description="ABC transporter" evidence="2">
    <location>
        <begin position="21"/>
        <end position="74"/>
    </location>
</feature>
<proteinExistence type="predicted"/>
<sequence length="155" mass="17380">MVETPVHYLLRLHPAQEGVSKQEAVHAKLGKFGLPSNNHLTPIAKLSGGKKARVVFTSISMSKPHILLSDEPTNHLYMQSIDVLADALDEFTGGVVLVSHDSRLISRVCEDEERSEIWVVKMELRVLTLEHLRSTRRSYKERSNKRSTIDLAAVA</sequence>
<dbReference type="InterPro" id="IPR003439">
    <property type="entry name" value="ABC_transporter-like_ATP-bd"/>
</dbReference>
<dbReference type="PANTHER" id="PTHR19211:SF14">
    <property type="entry name" value="ATP-BINDING CASSETTE SUB-FAMILY F MEMBER 1"/>
    <property type="match status" value="1"/>
</dbReference>
<dbReference type="GO" id="GO:0016887">
    <property type="term" value="F:ATP hydrolysis activity"/>
    <property type="evidence" value="ECO:0007669"/>
    <property type="project" value="InterPro"/>
</dbReference>
<dbReference type="EMBL" id="CM017321">
    <property type="protein sequence ID" value="KAE7995676.1"/>
    <property type="molecule type" value="Genomic_DNA"/>
</dbReference>
<dbReference type="SUPFAM" id="SSF52540">
    <property type="entry name" value="P-loop containing nucleoside triphosphate hydrolases"/>
    <property type="match status" value="1"/>
</dbReference>
<name>A0A5N6Q944_9ROSI</name>
<dbReference type="Gene3D" id="3.40.50.300">
    <property type="entry name" value="P-loop containing nucleotide triphosphate hydrolases"/>
    <property type="match status" value="1"/>
</dbReference>
<keyword evidence="4" id="KW-1185">Reference proteome</keyword>
<protein>
    <recommendedName>
        <fullName evidence="2">ABC transporter domain-containing protein</fullName>
    </recommendedName>
</protein>
<dbReference type="Proteomes" id="UP000327013">
    <property type="component" value="Chromosome 1"/>
</dbReference>
<dbReference type="FunFam" id="3.40.50.300:FF:001197">
    <property type="entry name" value="Putative ATP-binding cassette family ATPase"/>
    <property type="match status" value="1"/>
</dbReference>
<organism evidence="3 4">
    <name type="scientific">Carpinus fangiana</name>
    <dbReference type="NCBI Taxonomy" id="176857"/>
    <lineage>
        <taxon>Eukaryota</taxon>
        <taxon>Viridiplantae</taxon>
        <taxon>Streptophyta</taxon>
        <taxon>Embryophyta</taxon>
        <taxon>Tracheophyta</taxon>
        <taxon>Spermatophyta</taxon>
        <taxon>Magnoliopsida</taxon>
        <taxon>eudicotyledons</taxon>
        <taxon>Gunneridae</taxon>
        <taxon>Pentapetalae</taxon>
        <taxon>rosids</taxon>
        <taxon>fabids</taxon>
        <taxon>Fagales</taxon>
        <taxon>Betulaceae</taxon>
        <taxon>Carpinus</taxon>
    </lineage>
</organism>
<reference evidence="3 4" key="1">
    <citation type="submission" date="2019-06" db="EMBL/GenBank/DDBJ databases">
        <title>A chromosomal-level reference genome of Carpinus fangiana (Coryloideae, Betulaceae).</title>
        <authorList>
            <person name="Yang X."/>
            <person name="Wang Z."/>
            <person name="Zhang L."/>
            <person name="Hao G."/>
            <person name="Liu J."/>
            <person name="Yang Y."/>
        </authorList>
    </citation>
    <scope>NUCLEOTIDE SEQUENCE [LARGE SCALE GENOMIC DNA]</scope>
    <source>
        <strain evidence="3">Cfa_2016G</strain>
        <tissue evidence="3">Leaf</tissue>
    </source>
</reference>
<evidence type="ECO:0000313" key="4">
    <source>
        <dbReference type="Proteomes" id="UP000327013"/>
    </source>
</evidence>
<dbReference type="OrthoDB" id="2110130at2759"/>
<dbReference type="AlphaFoldDB" id="A0A5N6Q944"/>
<accession>A0A5N6Q944</accession>
<dbReference type="Pfam" id="PF00005">
    <property type="entry name" value="ABC_tran"/>
    <property type="match status" value="1"/>
</dbReference>
<dbReference type="GO" id="GO:0005524">
    <property type="term" value="F:ATP binding"/>
    <property type="evidence" value="ECO:0007669"/>
    <property type="project" value="InterPro"/>
</dbReference>
<gene>
    <name evidence="3" type="ORF">FH972_000447</name>
</gene>
<dbReference type="InterPro" id="IPR027417">
    <property type="entry name" value="P-loop_NTPase"/>
</dbReference>
<keyword evidence="1" id="KW-0677">Repeat</keyword>
<dbReference type="PANTHER" id="PTHR19211">
    <property type="entry name" value="ATP-BINDING TRANSPORT PROTEIN-RELATED"/>
    <property type="match status" value="1"/>
</dbReference>